<dbReference type="InterPro" id="IPR013025">
    <property type="entry name" value="Ribosomal_uL23-like"/>
</dbReference>
<dbReference type="GO" id="GO:0003735">
    <property type="term" value="F:structural constituent of ribosome"/>
    <property type="evidence" value="ECO:0007669"/>
    <property type="project" value="InterPro"/>
</dbReference>
<dbReference type="NCBIfam" id="NF004363">
    <property type="entry name" value="PRK05738.2-4"/>
    <property type="match status" value="1"/>
</dbReference>
<protein>
    <recommendedName>
        <fullName evidence="4">Large ribosomal subunit protein uL23</fullName>
    </recommendedName>
</protein>
<evidence type="ECO:0000256" key="2">
    <source>
        <dbReference type="ARBA" id="ARBA00022980"/>
    </source>
</evidence>
<comment type="similarity">
    <text evidence="1 4">Belongs to the universal ribosomal protein uL23 family.</text>
</comment>
<dbReference type="Gene3D" id="3.30.70.330">
    <property type="match status" value="1"/>
</dbReference>
<comment type="caution">
    <text evidence="5">The sequence shown here is derived from an EMBL/GenBank/DDBJ whole genome shotgun (WGS) entry which is preliminary data.</text>
</comment>
<dbReference type="PANTHER" id="PTHR11620">
    <property type="entry name" value="60S RIBOSOMAL PROTEIN L23A"/>
    <property type="match status" value="1"/>
</dbReference>
<dbReference type="GO" id="GO:1990904">
    <property type="term" value="C:ribonucleoprotein complex"/>
    <property type="evidence" value="ECO:0007669"/>
    <property type="project" value="UniProtKB-KW"/>
</dbReference>
<dbReference type="SUPFAM" id="SSF54189">
    <property type="entry name" value="Ribosomal proteins S24e, L23 and L15e"/>
    <property type="match status" value="1"/>
</dbReference>
<evidence type="ECO:0000313" key="5">
    <source>
        <dbReference type="EMBL" id="RXQ96659.1"/>
    </source>
</evidence>
<gene>
    <name evidence="4" type="primary">rplW</name>
    <name evidence="5" type="ORF">EO244_03260</name>
</gene>
<organism evidence="5 6">
    <name type="scientific">Ancylomarina salipaludis</name>
    <dbReference type="NCBI Taxonomy" id="2501299"/>
    <lineage>
        <taxon>Bacteria</taxon>
        <taxon>Pseudomonadati</taxon>
        <taxon>Bacteroidota</taxon>
        <taxon>Bacteroidia</taxon>
        <taxon>Marinilabiliales</taxon>
        <taxon>Marinifilaceae</taxon>
        <taxon>Ancylomarina</taxon>
    </lineage>
</organism>
<reference evidence="5 6" key="1">
    <citation type="submission" date="2019-01" db="EMBL/GenBank/DDBJ databases">
        <title>Ancylomarina salipaludis sp. nov., isolated from a salt marsh.</title>
        <authorList>
            <person name="Yoon J.-H."/>
        </authorList>
    </citation>
    <scope>NUCLEOTIDE SEQUENCE [LARGE SCALE GENOMIC DNA]</scope>
    <source>
        <strain evidence="5 6">SHSM-M15</strain>
    </source>
</reference>
<keyword evidence="3 4" id="KW-0687">Ribonucleoprotein</keyword>
<dbReference type="GO" id="GO:0005840">
    <property type="term" value="C:ribosome"/>
    <property type="evidence" value="ECO:0007669"/>
    <property type="project" value="UniProtKB-KW"/>
</dbReference>
<dbReference type="AlphaFoldDB" id="A0A4Q1JP55"/>
<evidence type="ECO:0000313" key="6">
    <source>
        <dbReference type="Proteomes" id="UP000289703"/>
    </source>
</evidence>
<dbReference type="EMBL" id="SAXA01000002">
    <property type="protein sequence ID" value="RXQ96659.1"/>
    <property type="molecule type" value="Genomic_DNA"/>
</dbReference>
<evidence type="ECO:0000256" key="1">
    <source>
        <dbReference type="ARBA" id="ARBA00006700"/>
    </source>
</evidence>
<comment type="function">
    <text evidence="4">One of the early assembly proteins it binds 23S rRNA. One of the proteins that surrounds the polypeptide exit tunnel on the outside of the ribosome. Forms the main docking site for trigger factor binding to the ribosome.</text>
</comment>
<dbReference type="InterPro" id="IPR012677">
    <property type="entry name" value="Nucleotide-bd_a/b_plait_sf"/>
</dbReference>
<name>A0A4Q1JP55_9BACT</name>
<keyword evidence="4" id="KW-0694">RNA-binding</keyword>
<evidence type="ECO:0000256" key="3">
    <source>
        <dbReference type="ARBA" id="ARBA00023274"/>
    </source>
</evidence>
<keyword evidence="4" id="KW-0699">rRNA-binding</keyword>
<keyword evidence="2 4" id="KW-0689">Ribosomal protein</keyword>
<evidence type="ECO:0000256" key="4">
    <source>
        <dbReference type="HAMAP-Rule" id="MF_01369"/>
    </source>
</evidence>
<sequence>MEILLKPLVTEKMTDLSEKLNRVGFVVDRRATKIDIKKAVEKMYNVKVSAVNTMNYQGKKKSRFTKAGAIEGRTASFKKAIITLVEGDNIDFYSNI</sequence>
<keyword evidence="6" id="KW-1185">Reference proteome</keyword>
<dbReference type="InterPro" id="IPR012678">
    <property type="entry name" value="Ribosomal_uL23/eL15/eS24_sf"/>
</dbReference>
<comment type="subunit">
    <text evidence="4">Part of the 50S ribosomal subunit. Contacts protein L29, and trigger factor when it is bound to the ribosome.</text>
</comment>
<dbReference type="RefSeq" id="WP_129252887.1">
    <property type="nucleotide sequence ID" value="NZ_SAXA01000002.1"/>
</dbReference>
<dbReference type="OrthoDB" id="9797862at2"/>
<dbReference type="Pfam" id="PF00276">
    <property type="entry name" value="Ribosomal_L23"/>
    <property type="match status" value="1"/>
</dbReference>
<dbReference type="HAMAP" id="MF_01369_B">
    <property type="entry name" value="Ribosomal_uL23_B"/>
    <property type="match status" value="1"/>
</dbReference>
<dbReference type="Proteomes" id="UP000289703">
    <property type="component" value="Unassembled WGS sequence"/>
</dbReference>
<accession>A0A4Q1JP55</accession>
<dbReference type="GO" id="GO:0006412">
    <property type="term" value="P:translation"/>
    <property type="evidence" value="ECO:0007669"/>
    <property type="project" value="UniProtKB-UniRule"/>
</dbReference>
<dbReference type="GO" id="GO:0019843">
    <property type="term" value="F:rRNA binding"/>
    <property type="evidence" value="ECO:0007669"/>
    <property type="project" value="UniProtKB-UniRule"/>
</dbReference>
<proteinExistence type="inferred from homology"/>